<evidence type="ECO:0000313" key="3">
    <source>
        <dbReference type="Proteomes" id="UP001560045"/>
    </source>
</evidence>
<dbReference type="PANTHER" id="PTHR39426:SF1">
    <property type="entry name" value="HOMOLOGY TO DEATH-ON-CURING PROTEIN OF PHAGE P1"/>
    <property type="match status" value="1"/>
</dbReference>
<reference evidence="2 3" key="1">
    <citation type="submission" date="2024-06" db="EMBL/GenBank/DDBJ databases">
        <title>Draft genome sequence of Geodermatophilus badlandi, a novel member of the Geodermatophilaceae isolated from badland sedimentary rocks in the Red desert, Wyoming, USA.</title>
        <authorList>
            <person name="Ben Tekaya S."/>
            <person name="Nouioui I."/>
            <person name="Flores G.M."/>
            <person name="Shaal M.N."/>
            <person name="Bredoire F."/>
            <person name="Basile F."/>
            <person name="Van Diepen L."/>
            <person name="Ward N.L."/>
        </authorList>
    </citation>
    <scope>NUCLEOTIDE SEQUENCE [LARGE SCALE GENOMIC DNA]</scope>
    <source>
        <strain evidence="2 3">WL48A</strain>
    </source>
</reference>
<dbReference type="InterPro" id="IPR053737">
    <property type="entry name" value="Type_II_TA_Toxin"/>
</dbReference>
<dbReference type="PROSITE" id="PS51459">
    <property type="entry name" value="FIDO"/>
    <property type="match status" value="1"/>
</dbReference>
<name>A0ABV3XDC3_9ACTN</name>
<feature type="domain" description="Fido" evidence="1">
    <location>
        <begin position="4"/>
        <end position="119"/>
    </location>
</feature>
<dbReference type="Proteomes" id="UP001560045">
    <property type="component" value="Unassembled WGS sequence"/>
</dbReference>
<dbReference type="RefSeq" id="WP_369205554.1">
    <property type="nucleotide sequence ID" value="NZ_JBFNXQ010000023.1"/>
</dbReference>
<dbReference type="Pfam" id="PF02661">
    <property type="entry name" value="Fic"/>
    <property type="match status" value="1"/>
</dbReference>
<keyword evidence="3" id="KW-1185">Reference proteome</keyword>
<sequence>MIHLDLEDLLHVARRTLGAFEVRDIGLLESAAARPQATAFGEDAYPSIQDKAAALLHSVARNHPLVDGNERLSLAATIAFHGLNGVQLTLSNDEAYELVMAIASGQLDDVASIAGLLRDGTAPWS</sequence>
<protein>
    <submittedName>
        <fullName evidence="2">Type II toxin-antitoxin system death-on-curing family toxin</fullName>
    </submittedName>
</protein>
<comment type="caution">
    <text evidence="2">The sequence shown here is derived from an EMBL/GenBank/DDBJ whole genome shotgun (WGS) entry which is preliminary data.</text>
</comment>
<dbReference type="EMBL" id="JBFNXQ010000023">
    <property type="protein sequence ID" value="MEX5718567.1"/>
    <property type="molecule type" value="Genomic_DNA"/>
</dbReference>
<gene>
    <name evidence="2" type="ORF">ABQ292_09350</name>
</gene>
<evidence type="ECO:0000313" key="2">
    <source>
        <dbReference type="EMBL" id="MEX5718567.1"/>
    </source>
</evidence>
<evidence type="ECO:0000259" key="1">
    <source>
        <dbReference type="PROSITE" id="PS51459"/>
    </source>
</evidence>
<dbReference type="Gene3D" id="1.20.120.1870">
    <property type="entry name" value="Fic/DOC protein, Fido domain"/>
    <property type="match status" value="1"/>
</dbReference>
<dbReference type="InterPro" id="IPR003812">
    <property type="entry name" value="Fido"/>
</dbReference>
<dbReference type="InterPro" id="IPR006440">
    <property type="entry name" value="Doc"/>
</dbReference>
<dbReference type="NCBIfam" id="TIGR01550">
    <property type="entry name" value="DOC_P1"/>
    <property type="match status" value="1"/>
</dbReference>
<proteinExistence type="predicted"/>
<accession>A0ABV3XDC3</accession>
<organism evidence="2 3">
    <name type="scientific">Geodermatophilus maliterrae</name>
    <dbReference type="NCBI Taxonomy" id="3162531"/>
    <lineage>
        <taxon>Bacteria</taxon>
        <taxon>Bacillati</taxon>
        <taxon>Actinomycetota</taxon>
        <taxon>Actinomycetes</taxon>
        <taxon>Geodermatophilales</taxon>
        <taxon>Geodermatophilaceae</taxon>
        <taxon>Geodermatophilus</taxon>
    </lineage>
</organism>
<dbReference type="PANTHER" id="PTHR39426">
    <property type="entry name" value="HOMOLOGY TO DEATH-ON-CURING PROTEIN OF PHAGE P1"/>
    <property type="match status" value="1"/>
</dbReference>